<dbReference type="EMBL" id="JEMA01000582">
    <property type="protein sequence ID" value="KYF68262.1"/>
    <property type="molecule type" value="Genomic_DNA"/>
</dbReference>
<accession>A0A150QKA4</accession>
<evidence type="ECO:0000313" key="3">
    <source>
        <dbReference type="Proteomes" id="UP000075260"/>
    </source>
</evidence>
<gene>
    <name evidence="2" type="ORF">BE15_19115</name>
</gene>
<name>A0A150QKA4_SORCE</name>
<sequence>MSCAHDAVAPRIRARWAKKEIVVFDNDRRYDLHQLRPSDSPHGDVDYITNGISHHRNPHDLHLHAGG</sequence>
<organism evidence="2 3">
    <name type="scientific">Sorangium cellulosum</name>
    <name type="common">Polyangium cellulosum</name>
    <dbReference type="NCBI Taxonomy" id="56"/>
    <lineage>
        <taxon>Bacteria</taxon>
        <taxon>Pseudomonadati</taxon>
        <taxon>Myxococcota</taxon>
        <taxon>Polyangia</taxon>
        <taxon>Polyangiales</taxon>
        <taxon>Polyangiaceae</taxon>
        <taxon>Sorangium</taxon>
    </lineage>
</organism>
<proteinExistence type="predicted"/>
<evidence type="ECO:0000256" key="1">
    <source>
        <dbReference type="SAM" id="MobiDB-lite"/>
    </source>
</evidence>
<evidence type="ECO:0000313" key="2">
    <source>
        <dbReference type="EMBL" id="KYF68262.1"/>
    </source>
</evidence>
<comment type="caution">
    <text evidence="2">The sequence shown here is derived from an EMBL/GenBank/DDBJ whole genome shotgun (WGS) entry which is preliminary data.</text>
</comment>
<reference evidence="2 3" key="1">
    <citation type="submission" date="2014-02" db="EMBL/GenBank/DDBJ databases">
        <title>The small core and large imbalanced accessory genome model reveals a collaborative survival strategy of Sorangium cellulosum strains in nature.</title>
        <authorList>
            <person name="Han K."/>
            <person name="Peng R."/>
            <person name="Blom J."/>
            <person name="Li Y.-Z."/>
        </authorList>
    </citation>
    <scope>NUCLEOTIDE SEQUENCE [LARGE SCALE GENOMIC DNA]</scope>
    <source>
        <strain evidence="2 3">So0008-312</strain>
    </source>
</reference>
<feature type="compositionally biased region" description="Basic and acidic residues" evidence="1">
    <location>
        <begin position="35"/>
        <end position="45"/>
    </location>
</feature>
<feature type="compositionally biased region" description="Basic and acidic residues" evidence="1">
    <location>
        <begin position="58"/>
        <end position="67"/>
    </location>
</feature>
<dbReference type="Proteomes" id="UP000075260">
    <property type="component" value="Unassembled WGS sequence"/>
</dbReference>
<feature type="region of interest" description="Disordered" evidence="1">
    <location>
        <begin position="35"/>
        <end position="67"/>
    </location>
</feature>
<protein>
    <submittedName>
        <fullName evidence="2">Uncharacterized protein</fullName>
    </submittedName>
</protein>
<dbReference type="AlphaFoldDB" id="A0A150QKA4"/>